<name>A0A8S2VYB0_9BILA</name>
<dbReference type="AlphaFoldDB" id="A0A8S2VYB0"/>
<evidence type="ECO:0000313" key="3">
    <source>
        <dbReference type="EMBL" id="CAF4421616.1"/>
    </source>
</evidence>
<feature type="compositionally biased region" description="Acidic residues" evidence="1">
    <location>
        <begin position="46"/>
        <end position="57"/>
    </location>
</feature>
<dbReference type="EMBL" id="CAJNOK010052601">
    <property type="protein sequence ID" value="CAF1608799.1"/>
    <property type="molecule type" value="Genomic_DNA"/>
</dbReference>
<proteinExistence type="predicted"/>
<reference evidence="3" key="1">
    <citation type="submission" date="2021-02" db="EMBL/GenBank/DDBJ databases">
        <authorList>
            <person name="Nowell W R."/>
        </authorList>
    </citation>
    <scope>NUCLEOTIDE SEQUENCE</scope>
</reference>
<gene>
    <name evidence="2" type="ORF">OVA965_LOCUS42539</name>
    <name evidence="3" type="ORF">TMI583_LOCUS44482</name>
</gene>
<sequence>ADSLTNVEKELKDMDSTLENCITDIQTQFNVLFNDLNELKSTSNDEILDENDDDDDNNNNSNENMGVMAETSFIRRLDIQRKELQD</sequence>
<dbReference type="EMBL" id="CAJOBA010076756">
    <property type="protein sequence ID" value="CAF4421616.1"/>
    <property type="molecule type" value="Genomic_DNA"/>
</dbReference>
<evidence type="ECO:0000313" key="4">
    <source>
        <dbReference type="Proteomes" id="UP000682733"/>
    </source>
</evidence>
<evidence type="ECO:0000313" key="2">
    <source>
        <dbReference type="EMBL" id="CAF1608799.1"/>
    </source>
</evidence>
<feature type="region of interest" description="Disordered" evidence="1">
    <location>
        <begin position="43"/>
        <end position="69"/>
    </location>
</feature>
<organism evidence="3 4">
    <name type="scientific">Didymodactylos carnosus</name>
    <dbReference type="NCBI Taxonomy" id="1234261"/>
    <lineage>
        <taxon>Eukaryota</taxon>
        <taxon>Metazoa</taxon>
        <taxon>Spiralia</taxon>
        <taxon>Gnathifera</taxon>
        <taxon>Rotifera</taxon>
        <taxon>Eurotatoria</taxon>
        <taxon>Bdelloidea</taxon>
        <taxon>Philodinida</taxon>
        <taxon>Philodinidae</taxon>
        <taxon>Didymodactylos</taxon>
    </lineage>
</organism>
<accession>A0A8S2VYB0</accession>
<evidence type="ECO:0000256" key="1">
    <source>
        <dbReference type="SAM" id="MobiDB-lite"/>
    </source>
</evidence>
<dbReference type="Proteomes" id="UP000682733">
    <property type="component" value="Unassembled WGS sequence"/>
</dbReference>
<dbReference type="Proteomes" id="UP000677228">
    <property type="component" value="Unassembled WGS sequence"/>
</dbReference>
<feature type="non-terminal residue" evidence="3">
    <location>
        <position position="1"/>
    </location>
</feature>
<comment type="caution">
    <text evidence="3">The sequence shown here is derived from an EMBL/GenBank/DDBJ whole genome shotgun (WGS) entry which is preliminary data.</text>
</comment>
<protein>
    <submittedName>
        <fullName evidence="3">Uncharacterized protein</fullName>
    </submittedName>
</protein>